<dbReference type="Gene3D" id="3.30.1360.40">
    <property type="match status" value="1"/>
</dbReference>
<dbReference type="EMBL" id="QGMJ01001541">
    <property type="protein sequence ID" value="TVY31413.1"/>
    <property type="molecule type" value="Genomic_DNA"/>
</dbReference>
<feature type="region of interest" description="Disordered" evidence="4">
    <location>
        <begin position="177"/>
        <end position="227"/>
    </location>
</feature>
<keyword evidence="2" id="KW-0648">Protein biosynthesis</keyword>
<dbReference type="SUPFAM" id="SSF55194">
    <property type="entry name" value="Ribosome recycling factor, RRF"/>
    <property type="match status" value="1"/>
</dbReference>
<dbReference type="InterPro" id="IPR036191">
    <property type="entry name" value="RRF_sf"/>
</dbReference>
<evidence type="ECO:0000256" key="4">
    <source>
        <dbReference type="SAM" id="MobiDB-lite"/>
    </source>
</evidence>
<gene>
    <name evidence="6" type="primary">frr</name>
    <name evidence="6" type="ORF">LSUB1_G008548</name>
</gene>
<dbReference type="PANTHER" id="PTHR20982">
    <property type="entry name" value="RIBOSOME RECYCLING FACTOR"/>
    <property type="match status" value="1"/>
</dbReference>
<comment type="function">
    <text evidence="3">Necessary for protein synthesis in mitochondria. Functions as a ribosome recycling factor in mitochondria.</text>
</comment>
<comment type="similarity">
    <text evidence="1">Belongs to the RRF family.</text>
</comment>
<evidence type="ECO:0000259" key="5">
    <source>
        <dbReference type="Pfam" id="PF01765"/>
    </source>
</evidence>
<keyword evidence="7" id="KW-1185">Reference proteome</keyword>
<evidence type="ECO:0000256" key="1">
    <source>
        <dbReference type="ARBA" id="ARBA00005912"/>
    </source>
</evidence>
<dbReference type="GO" id="GO:0005739">
    <property type="term" value="C:mitochondrion"/>
    <property type="evidence" value="ECO:0007669"/>
    <property type="project" value="TreeGrafter"/>
</dbReference>
<dbReference type="InterPro" id="IPR002661">
    <property type="entry name" value="Ribosome_recyc_fac"/>
</dbReference>
<dbReference type="Gene3D" id="1.10.132.20">
    <property type="entry name" value="Ribosome-recycling factor"/>
    <property type="match status" value="1"/>
</dbReference>
<dbReference type="Pfam" id="PF01765">
    <property type="entry name" value="RRF"/>
    <property type="match status" value="1"/>
</dbReference>
<comment type="caution">
    <text evidence="6">The sequence shown here is derived from an EMBL/GenBank/DDBJ whole genome shotgun (WGS) entry which is preliminary data.</text>
</comment>
<feature type="domain" description="Ribosome recycling factor" evidence="5">
    <location>
        <begin position="101"/>
        <end position="271"/>
    </location>
</feature>
<name>A0A8H8RAI5_9HELO</name>
<dbReference type="PANTHER" id="PTHR20982:SF3">
    <property type="entry name" value="MITOCHONDRIAL RIBOSOME RECYCLING FACTOR PSEUDO 1"/>
    <property type="match status" value="1"/>
</dbReference>
<dbReference type="Proteomes" id="UP000462212">
    <property type="component" value="Unassembled WGS sequence"/>
</dbReference>
<evidence type="ECO:0000313" key="7">
    <source>
        <dbReference type="Proteomes" id="UP000462212"/>
    </source>
</evidence>
<protein>
    <submittedName>
        <fullName evidence="6">Ribosome-recycling factor</fullName>
    </submittedName>
</protein>
<dbReference type="InterPro" id="IPR023584">
    <property type="entry name" value="Ribosome_recyc_fac_dom"/>
</dbReference>
<organism evidence="6 7">
    <name type="scientific">Lachnellula subtilissima</name>
    <dbReference type="NCBI Taxonomy" id="602034"/>
    <lineage>
        <taxon>Eukaryota</taxon>
        <taxon>Fungi</taxon>
        <taxon>Dikarya</taxon>
        <taxon>Ascomycota</taxon>
        <taxon>Pezizomycotina</taxon>
        <taxon>Leotiomycetes</taxon>
        <taxon>Helotiales</taxon>
        <taxon>Lachnaceae</taxon>
        <taxon>Lachnellula</taxon>
    </lineage>
</organism>
<evidence type="ECO:0000256" key="2">
    <source>
        <dbReference type="ARBA" id="ARBA00022917"/>
    </source>
</evidence>
<dbReference type="GO" id="GO:0043023">
    <property type="term" value="F:ribosomal large subunit binding"/>
    <property type="evidence" value="ECO:0007669"/>
    <property type="project" value="TreeGrafter"/>
</dbReference>
<evidence type="ECO:0000313" key="6">
    <source>
        <dbReference type="EMBL" id="TVY31413.1"/>
    </source>
</evidence>
<dbReference type="AlphaFoldDB" id="A0A8H8RAI5"/>
<evidence type="ECO:0000256" key="3">
    <source>
        <dbReference type="ARBA" id="ARBA00024909"/>
    </source>
</evidence>
<feature type="compositionally biased region" description="Polar residues" evidence="4">
    <location>
        <begin position="177"/>
        <end position="189"/>
    </location>
</feature>
<reference evidence="6 7" key="1">
    <citation type="submission" date="2018-05" db="EMBL/GenBank/DDBJ databases">
        <title>Genome sequencing and assembly of the regulated plant pathogen Lachnellula willkommii and related sister species for the development of diagnostic species identification markers.</title>
        <authorList>
            <person name="Giroux E."/>
            <person name="Bilodeau G."/>
        </authorList>
    </citation>
    <scope>NUCLEOTIDE SEQUENCE [LARGE SCALE GENOMIC DNA]</scope>
    <source>
        <strain evidence="6 7">CBS 197.66</strain>
    </source>
</reference>
<proteinExistence type="inferred from homology"/>
<dbReference type="GO" id="GO:0006412">
    <property type="term" value="P:translation"/>
    <property type="evidence" value="ECO:0007669"/>
    <property type="project" value="UniProtKB-KW"/>
</dbReference>
<accession>A0A8H8RAI5</accession>
<sequence length="275" mass="30369">MPPPFSIRANALKQLIFKTAIRSETPIIIRTTTAIRQPFLPASKPALNGTRTFSQSHLLCAKKKSKADRELEEAASVNQVVEDPFDFSELNNGIEKALKKLEADLSKLRTGGRFNPEVLDNLRVSLSKESKKTERLGDLANVLPNGGRMLMVLVGEKEHLHPVMTAIQAAKNINLQPQIDPQNSSTQLNIRIPPPTKESRDQALADASKTGETAKAGVQTARSVQHKRLRGMELKKAARPDDLKKAQKEMEKIVEKATADVKKIVDTARKTMAQS</sequence>
<dbReference type="OrthoDB" id="407355at2759"/>